<keyword evidence="2" id="KW-1185">Reference proteome</keyword>
<comment type="caution">
    <text evidence="1">The sequence shown here is derived from an EMBL/GenBank/DDBJ whole genome shotgun (WGS) entry which is preliminary data.</text>
</comment>
<dbReference type="AlphaFoldDB" id="A0A9N9DIW9"/>
<accession>A0A9N9DIW9</accession>
<evidence type="ECO:0000313" key="1">
    <source>
        <dbReference type="EMBL" id="CAG8637365.1"/>
    </source>
</evidence>
<proteinExistence type="predicted"/>
<dbReference type="Proteomes" id="UP000789570">
    <property type="component" value="Unassembled WGS sequence"/>
</dbReference>
<feature type="non-terminal residue" evidence="1">
    <location>
        <position position="1"/>
    </location>
</feature>
<evidence type="ECO:0000313" key="2">
    <source>
        <dbReference type="Proteomes" id="UP000789570"/>
    </source>
</evidence>
<name>A0A9N9DIW9_9GLOM</name>
<dbReference type="EMBL" id="CAJVPQ010003790">
    <property type="protein sequence ID" value="CAG8637365.1"/>
    <property type="molecule type" value="Genomic_DNA"/>
</dbReference>
<gene>
    <name evidence="1" type="ORF">FCALED_LOCUS10384</name>
</gene>
<sequence>SIFQIVYLSQTWRNKTCRKRYNPRLVLRKKHESSIVRSD</sequence>
<reference evidence="1" key="1">
    <citation type="submission" date="2021-06" db="EMBL/GenBank/DDBJ databases">
        <authorList>
            <person name="Kallberg Y."/>
            <person name="Tangrot J."/>
            <person name="Rosling A."/>
        </authorList>
    </citation>
    <scope>NUCLEOTIDE SEQUENCE</scope>
    <source>
        <strain evidence="1">UK204</strain>
    </source>
</reference>
<protein>
    <submittedName>
        <fullName evidence="1">15414_t:CDS:1</fullName>
    </submittedName>
</protein>
<organism evidence="1 2">
    <name type="scientific">Funneliformis caledonium</name>
    <dbReference type="NCBI Taxonomy" id="1117310"/>
    <lineage>
        <taxon>Eukaryota</taxon>
        <taxon>Fungi</taxon>
        <taxon>Fungi incertae sedis</taxon>
        <taxon>Mucoromycota</taxon>
        <taxon>Glomeromycotina</taxon>
        <taxon>Glomeromycetes</taxon>
        <taxon>Glomerales</taxon>
        <taxon>Glomeraceae</taxon>
        <taxon>Funneliformis</taxon>
    </lineage>
</organism>